<organism evidence="1 2">
    <name type="scientific">Rhizopus stolonifer</name>
    <name type="common">Rhizopus nigricans</name>
    <dbReference type="NCBI Taxonomy" id="4846"/>
    <lineage>
        <taxon>Eukaryota</taxon>
        <taxon>Fungi</taxon>
        <taxon>Fungi incertae sedis</taxon>
        <taxon>Mucoromycota</taxon>
        <taxon>Mucoromycotina</taxon>
        <taxon>Mucoromycetes</taxon>
        <taxon>Mucorales</taxon>
        <taxon>Mucorineae</taxon>
        <taxon>Rhizopodaceae</taxon>
        <taxon>Rhizopus</taxon>
    </lineage>
</organism>
<gene>
    <name evidence="1" type="ORF">CU098_004258</name>
</gene>
<dbReference type="OrthoDB" id="2288646at2759"/>
<comment type="caution">
    <text evidence="1">The sequence shown here is derived from an EMBL/GenBank/DDBJ whole genome shotgun (WGS) entry which is preliminary data.</text>
</comment>
<protein>
    <submittedName>
        <fullName evidence="1">Uncharacterized protein</fullName>
    </submittedName>
</protein>
<proteinExistence type="predicted"/>
<name>A0A367IXU8_RHIST</name>
<sequence length="109" mass="12738">MSASDSSNAARGPYLSWYLLSLQARYYFKSHKRYRRDAKKYENNLKASKKIEEKTSSHLQRTIREDPFAPYAQLQAKLNAMDIMIPWQTIIACLKSLGFESYFAAHKPR</sequence>
<dbReference type="AlphaFoldDB" id="A0A367IXU8"/>
<dbReference type="EMBL" id="PJQM01005102">
    <property type="protein sequence ID" value="RCH82429.1"/>
    <property type="molecule type" value="Genomic_DNA"/>
</dbReference>
<dbReference type="Proteomes" id="UP000253551">
    <property type="component" value="Unassembled WGS sequence"/>
</dbReference>
<keyword evidence="2" id="KW-1185">Reference proteome</keyword>
<accession>A0A367IXU8</accession>
<reference evidence="1 2" key="1">
    <citation type="journal article" date="2018" name="G3 (Bethesda)">
        <title>Phylogenetic and Phylogenomic Definition of Rhizopus Species.</title>
        <authorList>
            <person name="Gryganskyi A.P."/>
            <person name="Golan J."/>
            <person name="Dolatabadi S."/>
            <person name="Mondo S."/>
            <person name="Robb S."/>
            <person name="Idnurm A."/>
            <person name="Muszewska A."/>
            <person name="Steczkiewicz K."/>
            <person name="Masonjones S."/>
            <person name="Liao H.L."/>
            <person name="Gajdeczka M.T."/>
            <person name="Anike F."/>
            <person name="Vuek A."/>
            <person name="Anishchenko I.M."/>
            <person name="Voigt K."/>
            <person name="de Hoog G.S."/>
            <person name="Smith M.E."/>
            <person name="Heitman J."/>
            <person name="Vilgalys R."/>
            <person name="Stajich J.E."/>
        </authorList>
    </citation>
    <scope>NUCLEOTIDE SEQUENCE [LARGE SCALE GENOMIC DNA]</scope>
    <source>
        <strain evidence="1 2">LSU 92-RS-03</strain>
    </source>
</reference>
<evidence type="ECO:0000313" key="1">
    <source>
        <dbReference type="EMBL" id="RCH82429.1"/>
    </source>
</evidence>
<evidence type="ECO:0000313" key="2">
    <source>
        <dbReference type="Proteomes" id="UP000253551"/>
    </source>
</evidence>